<dbReference type="EMBL" id="CP022383">
    <property type="protein sequence ID" value="ATA78439.1"/>
    <property type="molecule type" value="Genomic_DNA"/>
</dbReference>
<organism evidence="1 2">
    <name type="scientific">Capnocytophaga sputigena</name>
    <dbReference type="NCBI Taxonomy" id="1019"/>
    <lineage>
        <taxon>Bacteria</taxon>
        <taxon>Pseudomonadati</taxon>
        <taxon>Bacteroidota</taxon>
        <taxon>Flavobacteriia</taxon>
        <taxon>Flavobacteriales</taxon>
        <taxon>Flavobacteriaceae</taxon>
        <taxon>Capnocytophaga</taxon>
    </lineage>
</organism>
<proteinExistence type="predicted"/>
<dbReference type="AlphaFoldDB" id="A0A250EZW8"/>
<evidence type="ECO:0008006" key="3">
    <source>
        <dbReference type="Google" id="ProtNLM"/>
    </source>
</evidence>
<sequence length="407" mass="48791">MQNYIDILALNQDFQEFIFDKKLSRITENCSLLTDFSKIYKEELSKIPFRTNLLDSFNVNENAHSRLLISLLKYKPVLHHFLNFLTKKKLNFDISLIDKPILTVEKWRIDGLVQEEGKYAFIIENKIHNAVEQKEQIGRYIDICKQLGYKLNQIYILYLTRYAGNEPTIQTWGNYKESDFAGRYVKIAYKEDIIVWLEEYLQAISERETIVKSAVIQYIDYLKHVFNSREIFKEMDNKLQDFLVKKLQLTDDNNVKNIDIITTKISEIDELQKHLKALVEITREKCLFEWKNRLHSQEEFKNCNFVVNTDDKYPNIYVVLEYKGKSFAAAIEYYRLNNEIYFGLGRHFSSQTLNEEIKYFFSDFLKDREFQSNDWWYGWKDTTFQEAYTDFSFFLKEVLDKLKTQNN</sequence>
<evidence type="ECO:0000313" key="2">
    <source>
        <dbReference type="Proteomes" id="UP000217334"/>
    </source>
</evidence>
<evidence type="ECO:0000313" key="1">
    <source>
        <dbReference type="EMBL" id="ATA78439.1"/>
    </source>
</evidence>
<protein>
    <recommendedName>
        <fullName evidence="3">PD-(D/E)XK nuclease family protein</fullName>
    </recommendedName>
</protein>
<gene>
    <name evidence="1" type="ORF">CGC59_01550</name>
</gene>
<reference evidence="2" key="1">
    <citation type="submission" date="2017-06" db="EMBL/GenBank/DDBJ databases">
        <title>Capnocytophaga spp. assemblies.</title>
        <authorList>
            <person name="Gulvik C.A."/>
        </authorList>
    </citation>
    <scope>NUCLEOTIDE SEQUENCE [LARGE SCALE GENOMIC DNA]</scope>
    <source>
        <strain evidence="2">H4486</strain>
    </source>
</reference>
<dbReference type="RefSeq" id="WP_095900631.1">
    <property type="nucleotide sequence ID" value="NZ_CP022383.1"/>
</dbReference>
<name>A0A250EZW8_CAPSP</name>
<accession>A0A250EZW8</accession>
<dbReference type="Proteomes" id="UP000217334">
    <property type="component" value="Chromosome"/>
</dbReference>